<dbReference type="EMBL" id="CM046390">
    <property type="protein sequence ID" value="KAI8562389.1"/>
    <property type="molecule type" value="Genomic_DNA"/>
</dbReference>
<reference evidence="1" key="1">
    <citation type="submission" date="2022-02" db="EMBL/GenBank/DDBJ databases">
        <title>Plant Genome Project.</title>
        <authorList>
            <person name="Zhang R.-G."/>
        </authorList>
    </citation>
    <scope>NUCLEOTIDE SEQUENCE</scope>
    <source>
        <strain evidence="1">AT1</strain>
    </source>
</reference>
<comment type="caution">
    <text evidence="1">The sequence shown here is derived from an EMBL/GenBank/DDBJ whole genome shotgun (WGS) entry which is preliminary data.</text>
</comment>
<evidence type="ECO:0000313" key="2">
    <source>
        <dbReference type="Proteomes" id="UP001062846"/>
    </source>
</evidence>
<keyword evidence="2" id="KW-1185">Reference proteome</keyword>
<protein>
    <submittedName>
        <fullName evidence="1">Uncharacterized protein</fullName>
    </submittedName>
</protein>
<dbReference type="Proteomes" id="UP001062846">
    <property type="component" value="Chromosome 3"/>
</dbReference>
<proteinExistence type="predicted"/>
<sequence>MEEIKEIGKISGPTAITGLLLLTSHNLNAIPRLPQQARIRLLNHRNGTRGAEEFPLFCTARLAPLFYTIGLAADARRSFLCLAP</sequence>
<evidence type="ECO:0000313" key="1">
    <source>
        <dbReference type="EMBL" id="KAI8562389.1"/>
    </source>
</evidence>
<accession>A0ACC0PBH6</accession>
<name>A0ACC0PBH6_RHOML</name>
<organism evidence="1 2">
    <name type="scientific">Rhododendron molle</name>
    <name type="common">Chinese azalea</name>
    <name type="synonym">Azalea mollis</name>
    <dbReference type="NCBI Taxonomy" id="49168"/>
    <lineage>
        <taxon>Eukaryota</taxon>
        <taxon>Viridiplantae</taxon>
        <taxon>Streptophyta</taxon>
        <taxon>Embryophyta</taxon>
        <taxon>Tracheophyta</taxon>
        <taxon>Spermatophyta</taxon>
        <taxon>Magnoliopsida</taxon>
        <taxon>eudicotyledons</taxon>
        <taxon>Gunneridae</taxon>
        <taxon>Pentapetalae</taxon>
        <taxon>asterids</taxon>
        <taxon>Ericales</taxon>
        <taxon>Ericaceae</taxon>
        <taxon>Ericoideae</taxon>
        <taxon>Rhodoreae</taxon>
        <taxon>Rhododendron</taxon>
    </lineage>
</organism>
<gene>
    <name evidence="1" type="ORF">RHMOL_Rhmol03G0032400</name>
</gene>